<dbReference type="Proteomes" id="UP000194280">
    <property type="component" value="Unassembled WGS sequence"/>
</dbReference>
<accession>A0A1Z5TDE7</accession>
<evidence type="ECO:0000256" key="3">
    <source>
        <dbReference type="ARBA" id="ARBA00022448"/>
    </source>
</evidence>
<evidence type="ECO:0000256" key="1">
    <source>
        <dbReference type="ARBA" id="ARBA00004141"/>
    </source>
</evidence>
<dbReference type="PRINTS" id="PR00171">
    <property type="entry name" value="SUGRTRNSPORT"/>
</dbReference>
<dbReference type="GO" id="GO:0005351">
    <property type="term" value="F:carbohydrate:proton symporter activity"/>
    <property type="evidence" value="ECO:0007669"/>
    <property type="project" value="TreeGrafter"/>
</dbReference>
<comment type="similarity">
    <text evidence="2">Belongs to the major facilitator superfamily. Sugar transporter (TC 2.A.1.1) family.</text>
</comment>
<dbReference type="GO" id="GO:0016020">
    <property type="term" value="C:membrane"/>
    <property type="evidence" value="ECO:0007669"/>
    <property type="project" value="UniProtKB-SubCell"/>
</dbReference>
<evidence type="ECO:0000259" key="9">
    <source>
        <dbReference type="PROSITE" id="PS50181"/>
    </source>
</evidence>
<keyword evidence="4 8" id="KW-0812">Transmembrane</keyword>
<keyword evidence="12" id="KW-1185">Reference proteome</keyword>
<dbReference type="SUPFAM" id="SSF81383">
    <property type="entry name" value="F-box domain"/>
    <property type="match status" value="1"/>
</dbReference>
<dbReference type="InterPro" id="IPR020846">
    <property type="entry name" value="MFS_dom"/>
</dbReference>
<keyword evidence="3" id="KW-0813">Transport</keyword>
<dbReference type="PROSITE" id="PS00217">
    <property type="entry name" value="SUGAR_TRANSPORT_2"/>
    <property type="match status" value="1"/>
</dbReference>
<evidence type="ECO:0000259" key="10">
    <source>
        <dbReference type="PROSITE" id="PS50850"/>
    </source>
</evidence>
<dbReference type="AlphaFoldDB" id="A0A1Z5TDE7"/>
<evidence type="ECO:0000256" key="8">
    <source>
        <dbReference type="SAM" id="Phobius"/>
    </source>
</evidence>
<dbReference type="InterPro" id="IPR036047">
    <property type="entry name" value="F-box-like_dom_sf"/>
</dbReference>
<dbReference type="InParanoid" id="A0A1Z5TDE7"/>
<dbReference type="Pfam" id="PF00083">
    <property type="entry name" value="Sugar_tr"/>
    <property type="match status" value="1"/>
</dbReference>
<dbReference type="InterPro" id="IPR001810">
    <property type="entry name" value="F-box_dom"/>
</dbReference>
<proteinExistence type="inferred from homology"/>
<dbReference type="Gene3D" id="1.20.1250.20">
    <property type="entry name" value="MFS general substrate transporter like domains"/>
    <property type="match status" value="1"/>
</dbReference>
<evidence type="ECO:0000256" key="2">
    <source>
        <dbReference type="ARBA" id="ARBA00010992"/>
    </source>
</evidence>
<dbReference type="InterPro" id="IPR003663">
    <property type="entry name" value="Sugar/inositol_transpt"/>
</dbReference>
<dbReference type="SUPFAM" id="SSF103473">
    <property type="entry name" value="MFS general substrate transporter"/>
    <property type="match status" value="1"/>
</dbReference>
<evidence type="ECO:0000313" key="11">
    <source>
        <dbReference type="EMBL" id="OTA34014.1"/>
    </source>
</evidence>
<dbReference type="EMBL" id="MUNK01000066">
    <property type="protein sequence ID" value="OTA34014.1"/>
    <property type="molecule type" value="Genomic_DNA"/>
</dbReference>
<gene>
    <name evidence="11" type="ORF">BTJ68_05538</name>
</gene>
<feature type="transmembrane region" description="Helical" evidence="8">
    <location>
        <begin position="174"/>
        <end position="196"/>
    </location>
</feature>
<comment type="caution">
    <text evidence="11">The sequence shown here is derived from an EMBL/GenBank/DDBJ whole genome shotgun (WGS) entry which is preliminary data.</text>
</comment>
<protein>
    <recommendedName>
        <fullName evidence="13">Major facilitator superfamily (MFS) profile domain-containing protein</fullName>
    </recommendedName>
</protein>
<dbReference type="PROSITE" id="PS50181">
    <property type="entry name" value="FBOX"/>
    <property type="match status" value="1"/>
</dbReference>
<feature type="transmembrane region" description="Helical" evidence="8">
    <location>
        <begin position="12"/>
        <end position="30"/>
    </location>
</feature>
<sequence length="933" mass="105079">MVKFNMYGRGLKLQVAIVVACQMAFILFGYDQGVFSGIVGNEDWLDTFNHPSSGLEGIIVSIYNLGAFSGCILAFLFGENFGRRRCMWLAMGWIIVGAVLQTTAYSVPHIMIARYITGIGTGIETSTVPMYQAELCDAERRGRLVSSEPMFVGVGIVISYFFDYGMRFVGGPIAWRLPIACQIIFALVVVVLVFGLPESPRWLYYHNRHDEALQVLCDVWDSTPEGERVSRMHHEILETLRLEQEHGEYKWRQLFKSDRVQTGRRVLLAYGMQFMNQMGGINLIVYFVPTALEDNVGLKSNLALVIGGCVQTMFFFGSIIPTFTLDQMGRRRPMMWGSLGLALSMMMVSILLSFSQGGYSDSVADKTASASIAFFFTYMFIFGASANCIPWVYVPELPHVSFLFILPACSHSVILHPIVTRTVMASLLELSHELLHCIFCEIEPVDLSALSRTCRDLNSYIKGNRLLHKDLYTRRYDEPKVDYDELDWESEIHDLGKLEKILESRAGRDMKANHLGFVANRIERLIENATTDHEASMNLRMLSDLFKNKNNVDAFLCASSLFERAGTINQHAAPTADLQQLSAKLHCLFGVPVDPIPPRSSFSLQRPNLSLSPSAKTRIQTRRLATHTYARAKVYDLRQYTEGTLWGPFVDDGSQRVDWEKVEAIMIVLGFNLNKFSDRSDGRWPKVWDRPFIGATPHSYRCLEPPKPAIPKEDSAEPENEEISKIRELALSLSAQDPYGVTGTWMRVVCFLDYNDLYAFNFSTRIPAEELRDPIDTEEAIRLIKIKLQVTKIEPAGSVSEDDDDEEWVSPAGADGQAPSCPVGKRLPVVHFRGRSRSLHASWDPNANSAIRGTVQQTPAGDIRWTTFSIFHGEERWRSEGIQVGGLRSARGVLGNWFDRDYDVHGPAGPTAFWKISDSCEDDRSSGIPFAYY</sequence>
<keyword evidence="5 8" id="KW-1133">Transmembrane helix</keyword>
<dbReference type="OrthoDB" id="3226064at2759"/>
<dbReference type="VEuPathDB" id="FungiDB:BTJ68_05538"/>
<feature type="transmembrane region" description="Helical" evidence="8">
    <location>
        <begin position="300"/>
        <end position="323"/>
    </location>
</feature>
<organism evidence="11 12">
    <name type="scientific">Hortaea werneckii EXF-2000</name>
    <dbReference type="NCBI Taxonomy" id="1157616"/>
    <lineage>
        <taxon>Eukaryota</taxon>
        <taxon>Fungi</taxon>
        <taxon>Dikarya</taxon>
        <taxon>Ascomycota</taxon>
        <taxon>Pezizomycotina</taxon>
        <taxon>Dothideomycetes</taxon>
        <taxon>Dothideomycetidae</taxon>
        <taxon>Mycosphaerellales</taxon>
        <taxon>Teratosphaeriaceae</taxon>
        <taxon>Hortaea</taxon>
    </lineage>
</organism>
<dbReference type="PANTHER" id="PTHR48022">
    <property type="entry name" value="PLASTIDIC GLUCOSE TRANSPORTER 4"/>
    <property type="match status" value="1"/>
</dbReference>
<dbReference type="Pfam" id="PF00646">
    <property type="entry name" value="F-box"/>
    <property type="match status" value="1"/>
</dbReference>
<evidence type="ECO:0000256" key="7">
    <source>
        <dbReference type="SAM" id="MobiDB-lite"/>
    </source>
</evidence>
<dbReference type="PROSITE" id="PS50850">
    <property type="entry name" value="MFS"/>
    <property type="match status" value="1"/>
</dbReference>
<keyword evidence="6 8" id="KW-0472">Membrane</keyword>
<evidence type="ECO:0008006" key="13">
    <source>
        <dbReference type="Google" id="ProtNLM"/>
    </source>
</evidence>
<dbReference type="InterPro" id="IPR036259">
    <property type="entry name" value="MFS_trans_sf"/>
</dbReference>
<feature type="transmembrane region" description="Helical" evidence="8">
    <location>
        <begin position="335"/>
        <end position="352"/>
    </location>
</feature>
<dbReference type="InterPro" id="IPR050360">
    <property type="entry name" value="MFS_Sugar_Transporters"/>
</dbReference>
<feature type="transmembrane region" description="Helical" evidence="8">
    <location>
        <begin position="372"/>
        <end position="393"/>
    </location>
</feature>
<feature type="region of interest" description="Disordered" evidence="7">
    <location>
        <begin position="797"/>
        <end position="817"/>
    </location>
</feature>
<comment type="subcellular location">
    <subcellularLocation>
        <location evidence="1">Membrane</location>
        <topology evidence="1">Multi-pass membrane protein</topology>
    </subcellularLocation>
</comment>
<dbReference type="NCBIfam" id="TIGR00879">
    <property type="entry name" value="SP"/>
    <property type="match status" value="1"/>
</dbReference>
<feature type="domain" description="F-box" evidence="9">
    <location>
        <begin position="424"/>
        <end position="475"/>
    </location>
</feature>
<evidence type="ECO:0000313" key="12">
    <source>
        <dbReference type="Proteomes" id="UP000194280"/>
    </source>
</evidence>
<feature type="transmembrane region" description="Helical" evidence="8">
    <location>
        <begin position="266"/>
        <end position="288"/>
    </location>
</feature>
<name>A0A1Z5TDE7_HORWE</name>
<dbReference type="InterPro" id="IPR005828">
    <property type="entry name" value="MFS_sugar_transport-like"/>
</dbReference>
<dbReference type="PANTHER" id="PTHR48022:SF72">
    <property type="entry name" value="MAJOR FACILITATOR SUPERFAMILY (MFS) PROFILE DOMAIN-CONTAINING PROTEIN-RELATED"/>
    <property type="match status" value="1"/>
</dbReference>
<evidence type="ECO:0000256" key="4">
    <source>
        <dbReference type="ARBA" id="ARBA00022692"/>
    </source>
</evidence>
<feature type="transmembrane region" description="Helical" evidence="8">
    <location>
        <begin position="86"/>
        <end position="106"/>
    </location>
</feature>
<dbReference type="SMART" id="SM00256">
    <property type="entry name" value="FBOX"/>
    <property type="match status" value="1"/>
</dbReference>
<feature type="transmembrane region" description="Helical" evidence="8">
    <location>
        <begin position="58"/>
        <end position="77"/>
    </location>
</feature>
<evidence type="ECO:0000256" key="6">
    <source>
        <dbReference type="ARBA" id="ARBA00023136"/>
    </source>
</evidence>
<dbReference type="InterPro" id="IPR005829">
    <property type="entry name" value="Sugar_transporter_CS"/>
</dbReference>
<feature type="domain" description="Major facilitator superfamily (MFS) profile" evidence="10">
    <location>
        <begin position="17"/>
        <end position="455"/>
    </location>
</feature>
<reference evidence="11 12" key="1">
    <citation type="submission" date="2017-01" db="EMBL/GenBank/DDBJ databases">
        <title>The recent genome duplication of the halophilic yeast Hortaea werneckii: insights from long-read sequencing.</title>
        <authorList>
            <person name="Sinha S."/>
            <person name="Flibotte S."/>
            <person name="Neira M."/>
            <person name="Lenassi M."/>
            <person name="Gostincar C."/>
            <person name="Stajich J.E."/>
            <person name="Nislow C.E."/>
        </authorList>
    </citation>
    <scope>NUCLEOTIDE SEQUENCE [LARGE SCALE GENOMIC DNA]</scope>
    <source>
        <strain evidence="11 12">EXF-2000</strain>
    </source>
</reference>
<feature type="transmembrane region" description="Helical" evidence="8">
    <location>
        <begin position="400"/>
        <end position="419"/>
    </location>
</feature>
<evidence type="ECO:0000256" key="5">
    <source>
        <dbReference type="ARBA" id="ARBA00022989"/>
    </source>
</evidence>